<dbReference type="EMBL" id="MATO01000015">
    <property type="protein sequence ID" value="OCS92515.1"/>
    <property type="molecule type" value="Genomic_DNA"/>
</dbReference>
<dbReference type="InterPro" id="IPR013815">
    <property type="entry name" value="ATP_grasp_subdomain_1"/>
</dbReference>
<proteinExistence type="inferred from homology"/>
<dbReference type="EC" id="2.7.9.2" evidence="5"/>
<dbReference type="AlphaFoldDB" id="A0A1C0YZB6"/>
<feature type="domain" description="Pyruvate phosphate dikinase AMP/ATP-binding" evidence="15">
    <location>
        <begin position="15"/>
        <end position="295"/>
    </location>
</feature>
<dbReference type="PANTHER" id="PTHR43030">
    <property type="entry name" value="PHOSPHOENOLPYRUVATE SYNTHASE"/>
    <property type="match status" value="1"/>
</dbReference>
<evidence type="ECO:0000256" key="12">
    <source>
        <dbReference type="ARBA" id="ARBA00022842"/>
    </source>
</evidence>
<keyword evidence="9" id="KW-0547">Nucleotide-binding</keyword>
<evidence type="ECO:0000313" key="17">
    <source>
        <dbReference type="Proteomes" id="UP000093482"/>
    </source>
</evidence>
<evidence type="ECO:0000256" key="4">
    <source>
        <dbReference type="ARBA" id="ARBA00007837"/>
    </source>
</evidence>
<evidence type="ECO:0000256" key="1">
    <source>
        <dbReference type="ARBA" id="ARBA00001946"/>
    </source>
</evidence>
<dbReference type="InterPro" id="IPR006319">
    <property type="entry name" value="PEP_synth"/>
</dbReference>
<comment type="caution">
    <text evidence="16">The sequence shown here is derived from an EMBL/GenBank/DDBJ whole genome shotgun (WGS) entry which is preliminary data.</text>
</comment>
<keyword evidence="7" id="KW-0808">Transferase</keyword>
<keyword evidence="8" id="KW-0479">Metal-binding</keyword>
<comment type="function">
    <text evidence="2">Catalyzes the phosphorylation of pyruvate to phosphoenolpyruvate.</text>
</comment>
<dbReference type="GO" id="GO:0046872">
    <property type="term" value="F:metal ion binding"/>
    <property type="evidence" value="ECO:0007669"/>
    <property type="project" value="UniProtKB-KW"/>
</dbReference>
<evidence type="ECO:0000313" key="16">
    <source>
        <dbReference type="EMBL" id="OCS92515.1"/>
    </source>
</evidence>
<comment type="catalytic activity">
    <reaction evidence="14">
        <text>pyruvate + ATP + H2O = phosphoenolpyruvate + AMP + phosphate + 2 H(+)</text>
        <dbReference type="Rhea" id="RHEA:11364"/>
        <dbReference type="ChEBI" id="CHEBI:15361"/>
        <dbReference type="ChEBI" id="CHEBI:15377"/>
        <dbReference type="ChEBI" id="CHEBI:15378"/>
        <dbReference type="ChEBI" id="CHEBI:30616"/>
        <dbReference type="ChEBI" id="CHEBI:43474"/>
        <dbReference type="ChEBI" id="CHEBI:58702"/>
        <dbReference type="ChEBI" id="CHEBI:456215"/>
        <dbReference type="EC" id="2.7.9.2"/>
    </reaction>
</comment>
<protein>
    <recommendedName>
        <fullName evidence="6">Phosphoenolpyruvate synthase</fullName>
        <ecNumber evidence="5">2.7.9.2</ecNumber>
    </recommendedName>
    <alternativeName>
        <fullName evidence="13">Pyruvate, water dikinase</fullName>
    </alternativeName>
</protein>
<evidence type="ECO:0000256" key="3">
    <source>
        <dbReference type="ARBA" id="ARBA00004742"/>
    </source>
</evidence>
<gene>
    <name evidence="16" type="ORF">A6K76_06425</name>
</gene>
<evidence type="ECO:0000256" key="9">
    <source>
        <dbReference type="ARBA" id="ARBA00022741"/>
    </source>
</evidence>
<evidence type="ECO:0000256" key="5">
    <source>
        <dbReference type="ARBA" id="ARBA00011996"/>
    </source>
</evidence>
<keyword evidence="12" id="KW-0460">Magnesium</keyword>
<evidence type="ECO:0000259" key="15">
    <source>
        <dbReference type="Pfam" id="PF01326"/>
    </source>
</evidence>
<dbReference type="GO" id="GO:0005524">
    <property type="term" value="F:ATP binding"/>
    <property type="evidence" value="ECO:0007669"/>
    <property type="project" value="UniProtKB-KW"/>
</dbReference>
<evidence type="ECO:0000256" key="13">
    <source>
        <dbReference type="ARBA" id="ARBA00033470"/>
    </source>
</evidence>
<evidence type="ECO:0000256" key="2">
    <source>
        <dbReference type="ARBA" id="ARBA00002988"/>
    </source>
</evidence>
<dbReference type="PANTHER" id="PTHR43030:SF1">
    <property type="entry name" value="PHOSPHOENOLPYRUVATE SYNTHASE"/>
    <property type="match status" value="1"/>
</dbReference>
<dbReference type="GO" id="GO:0008986">
    <property type="term" value="F:pyruvate, water dikinase activity"/>
    <property type="evidence" value="ECO:0007669"/>
    <property type="project" value="UniProtKB-EC"/>
</dbReference>
<keyword evidence="17" id="KW-1185">Reference proteome</keyword>
<comment type="cofactor">
    <cofactor evidence="1">
        <name>Mg(2+)</name>
        <dbReference type="ChEBI" id="CHEBI:18420"/>
    </cofactor>
</comment>
<accession>A0A1C0YZB6</accession>
<name>A0A1C0YZB6_9BACL</name>
<evidence type="ECO:0000256" key="10">
    <source>
        <dbReference type="ARBA" id="ARBA00022777"/>
    </source>
</evidence>
<dbReference type="RefSeq" id="WP_066462344.1">
    <property type="nucleotide sequence ID" value="NZ_MATO01000015.1"/>
</dbReference>
<sequence>MYTVFLRDAIHEPIEQIGSKAMHLSNIIDQAVTIPNGFVIKASALQAFMRVNDLHSSDASFEQAFHDAALPEEMIAEIMDAFAKLQQLTGDDTLHVAVRSSSSAEDLEDASFAGQYDTILNVQQQGLVQAVKACWQSVFSAHAASYAQQQNISLDAFPMGVLVQQMVEPDVSGVIFSMNPITESKDELIINASYGLGEAVVSGMVTPDTFIVHKETKAIERDLGLKEMKIIGTDDGLVEITLTEEESDVFCLRDEAVLQLADMTVLLEAFYQYPVDIEFAVKNEQVYVLQSRPVTA</sequence>
<keyword evidence="10" id="KW-0418">Kinase</keyword>
<dbReference type="Gene3D" id="3.30.470.20">
    <property type="entry name" value="ATP-grasp fold, B domain"/>
    <property type="match status" value="1"/>
</dbReference>
<dbReference type="SUPFAM" id="SSF56059">
    <property type="entry name" value="Glutathione synthetase ATP-binding domain-like"/>
    <property type="match status" value="1"/>
</dbReference>
<dbReference type="GO" id="GO:0006094">
    <property type="term" value="P:gluconeogenesis"/>
    <property type="evidence" value="ECO:0007669"/>
    <property type="project" value="UniProtKB-UniPathway"/>
</dbReference>
<dbReference type="UniPathway" id="UPA00138"/>
<dbReference type="Proteomes" id="UP000093482">
    <property type="component" value="Unassembled WGS sequence"/>
</dbReference>
<dbReference type="Gene3D" id="3.30.1490.20">
    <property type="entry name" value="ATP-grasp fold, A domain"/>
    <property type="match status" value="1"/>
</dbReference>
<organism evidence="16 17">
    <name type="scientific">Caryophanon latum</name>
    <dbReference type="NCBI Taxonomy" id="33977"/>
    <lineage>
        <taxon>Bacteria</taxon>
        <taxon>Bacillati</taxon>
        <taxon>Bacillota</taxon>
        <taxon>Bacilli</taxon>
        <taxon>Bacillales</taxon>
        <taxon>Caryophanaceae</taxon>
        <taxon>Caryophanon</taxon>
    </lineage>
</organism>
<evidence type="ECO:0000256" key="8">
    <source>
        <dbReference type="ARBA" id="ARBA00022723"/>
    </source>
</evidence>
<keyword evidence="11" id="KW-0067">ATP-binding</keyword>
<dbReference type="InterPro" id="IPR002192">
    <property type="entry name" value="PPDK_AMP/ATP-bd"/>
</dbReference>
<reference evidence="16 17" key="1">
    <citation type="submission" date="2016-07" db="EMBL/GenBank/DDBJ databases">
        <title>Caryophanon latum genome sequencing.</title>
        <authorList>
            <person name="Verma A."/>
            <person name="Pal Y."/>
            <person name="Krishnamurthi S."/>
        </authorList>
    </citation>
    <scope>NUCLEOTIDE SEQUENCE [LARGE SCALE GENOMIC DNA]</scope>
    <source>
        <strain evidence="16 17">DSM 14151</strain>
    </source>
</reference>
<comment type="similarity">
    <text evidence="4">Belongs to the PEP-utilizing enzyme family.</text>
</comment>
<evidence type="ECO:0000256" key="14">
    <source>
        <dbReference type="ARBA" id="ARBA00047700"/>
    </source>
</evidence>
<comment type="pathway">
    <text evidence="3">Carbohydrate biosynthesis; gluconeogenesis.</text>
</comment>
<dbReference type="Pfam" id="PF01326">
    <property type="entry name" value="PPDK_N"/>
    <property type="match status" value="1"/>
</dbReference>
<evidence type="ECO:0000256" key="6">
    <source>
        <dbReference type="ARBA" id="ARBA00021623"/>
    </source>
</evidence>
<evidence type="ECO:0000256" key="11">
    <source>
        <dbReference type="ARBA" id="ARBA00022840"/>
    </source>
</evidence>
<evidence type="ECO:0000256" key="7">
    <source>
        <dbReference type="ARBA" id="ARBA00022679"/>
    </source>
</evidence>